<protein>
    <submittedName>
        <fullName evidence="1">Uncharacterized protein</fullName>
    </submittedName>
</protein>
<dbReference type="RefSeq" id="YP_009036458.1">
    <property type="nucleotide sequence ID" value="NC_024213.1"/>
</dbReference>
<accession>A0A024B0V4</accession>
<dbReference type="Proteomes" id="UP000026900">
    <property type="component" value="Segment"/>
</dbReference>
<keyword evidence="2" id="KW-1185">Reference proteome</keyword>
<dbReference type="GeneID" id="19526009"/>
<proteinExistence type="predicted"/>
<organism evidence="1 2">
    <name type="scientific">Bacillus phage Hakuna</name>
    <dbReference type="NCBI Taxonomy" id="1486659"/>
    <lineage>
        <taxon>Viruses</taxon>
        <taxon>Duplodnaviria</taxon>
        <taxon>Heunggongvirae</taxon>
        <taxon>Uroviricota</taxon>
        <taxon>Caudoviricetes</taxon>
        <taxon>Herelleviridae</taxon>
        <taxon>Bastillevirinae</taxon>
        <taxon>Wphvirus</taxon>
        <taxon>Wphvirus hakuna</taxon>
    </lineage>
</organism>
<sequence length="69" mass="8302">MTRHTRNRQLNKIGVTHYKMNVSIPVRCYLAIAEGNLDHTYNYYERLPNFVLPEKGFKNFHKTALERYE</sequence>
<name>A0A024B0V4_9CAUD</name>
<dbReference type="EMBL" id="KJ489399">
    <property type="protein sequence ID" value="AHZ10027.1"/>
    <property type="molecule type" value="Genomic_DNA"/>
</dbReference>
<reference evidence="2" key="1">
    <citation type="submission" date="2014-09" db="EMBL/GenBank/DDBJ databases">
        <authorList>
            <person name="Sauder A.B."/>
            <person name="McKenzie Q.R."/>
            <person name="Temple L.M."/>
            <person name="Alexis B.K."/>
            <person name="Al-Atrache Z."/>
            <person name="Lewis L.O."/>
            <person name="Loesser-Casey K.E."/>
            <person name="Mitchell K.J."/>
        </authorList>
    </citation>
    <scope>NUCLEOTIDE SEQUENCE [LARGE SCALE GENOMIC DNA]</scope>
</reference>
<evidence type="ECO:0000313" key="2">
    <source>
        <dbReference type="Proteomes" id="UP000026900"/>
    </source>
</evidence>
<dbReference type="KEGG" id="vg:19526009"/>
<evidence type="ECO:0000313" key="1">
    <source>
        <dbReference type="EMBL" id="AHZ10027.1"/>
    </source>
</evidence>